<dbReference type="SUPFAM" id="SSF53300">
    <property type="entry name" value="vWA-like"/>
    <property type="match status" value="1"/>
</dbReference>
<proteinExistence type="predicted"/>
<comment type="caution">
    <text evidence="2">The sequence shown here is derived from an EMBL/GenBank/DDBJ whole genome shotgun (WGS) entry which is preliminary data.</text>
</comment>
<dbReference type="OrthoDB" id="9776116at2"/>
<evidence type="ECO:0000259" key="1">
    <source>
        <dbReference type="Pfam" id="PF01882"/>
    </source>
</evidence>
<dbReference type="PANTHER" id="PTHR33608">
    <property type="entry name" value="BLL2464 PROTEIN"/>
    <property type="match status" value="1"/>
</dbReference>
<evidence type="ECO:0000313" key="3">
    <source>
        <dbReference type="Proteomes" id="UP000078503"/>
    </source>
</evidence>
<feature type="domain" description="DUF58" evidence="1">
    <location>
        <begin position="58"/>
        <end position="239"/>
    </location>
</feature>
<name>A0A178K847_9GAMM</name>
<sequence>MVEHTKPLDSRIYCDYPRLVALQAQVDGFSLLPQRKAGSALSGRHHSSFRGRGLNFEELRHYQQGDDIRNLDWKVTMRTGKPHVRSYTEEKDRSVLICVDQRSSMFFSSVEVMKSVVAAEIAALTAWRVLKDSDRVGFVVSGHANIEYSLSKRSQANVLFQLNQLAQINQQLDVTCRDSEQVSFSSLVGLLARLKCRNHTIIMLSDWSGVTADDVVHLKHLQKHNDVLGVLISDPLETAFLPTSSLGTATSSTSLPQPNTGTFTPWVVGDGHYQFNLANKHQFEKAQQGLAHHHALKKQQLLQLMAVQQLPMVELDTQGQHIEQFKRAVGGR</sequence>
<accession>A0A178K847</accession>
<dbReference type="AlphaFoldDB" id="A0A178K847"/>
<dbReference type="STRING" id="858640.A3K86_16730"/>
<dbReference type="EMBL" id="LVHF01000029">
    <property type="protein sequence ID" value="OAN13297.1"/>
    <property type="molecule type" value="Genomic_DNA"/>
</dbReference>
<reference evidence="2 3" key="1">
    <citation type="submission" date="2016-03" db="EMBL/GenBank/DDBJ databases">
        <title>Photobacterium proteolyticum sp. nov. a protease producing bacterium isolated from ocean sediments of Laizhou Bay.</title>
        <authorList>
            <person name="Li Y."/>
        </authorList>
    </citation>
    <scope>NUCLEOTIDE SEQUENCE [LARGE SCALE GENOMIC DNA]</scope>
    <source>
        <strain evidence="2 3">R-40508</strain>
    </source>
</reference>
<gene>
    <name evidence="2" type="ORF">A3K86_16730</name>
</gene>
<protein>
    <submittedName>
        <fullName evidence="2">MoxR protein</fullName>
    </submittedName>
</protein>
<dbReference type="Proteomes" id="UP000078503">
    <property type="component" value="Unassembled WGS sequence"/>
</dbReference>
<dbReference type="PANTHER" id="PTHR33608:SF12">
    <property type="entry name" value="DUF58 DOMAIN-CONTAINING PROTEIN"/>
    <property type="match status" value="1"/>
</dbReference>
<dbReference type="InterPro" id="IPR002881">
    <property type="entry name" value="DUF58"/>
</dbReference>
<evidence type="ECO:0000313" key="2">
    <source>
        <dbReference type="EMBL" id="OAN13297.1"/>
    </source>
</evidence>
<dbReference type="Pfam" id="PF01882">
    <property type="entry name" value="DUF58"/>
    <property type="match status" value="1"/>
</dbReference>
<organism evidence="2 3">
    <name type="scientific">Photobacterium jeanii</name>
    <dbReference type="NCBI Taxonomy" id="858640"/>
    <lineage>
        <taxon>Bacteria</taxon>
        <taxon>Pseudomonadati</taxon>
        <taxon>Pseudomonadota</taxon>
        <taxon>Gammaproteobacteria</taxon>
        <taxon>Vibrionales</taxon>
        <taxon>Vibrionaceae</taxon>
        <taxon>Photobacterium</taxon>
    </lineage>
</organism>
<keyword evidence="3" id="KW-1185">Reference proteome</keyword>
<dbReference type="InterPro" id="IPR036465">
    <property type="entry name" value="vWFA_dom_sf"/>
</dbReference>
<dbReference type="RefSeq" id="WP_068333720.1">
    <property type="nucleotide sequence ID" value="NZ_LVHF01000029.1"/>
</dbReference>